<protein>
    <submittedName>
        <fullName evidence="1">Uncharacterized protein</fullName>
    </submittedName>
</protein>
<name>A0A1S1JD01_9FLAO</name>
<dbReference type="EMBL" id="MUHG01000017">
    <property type="protein sequence ID" value="OXB19606.1"/>
    <property type="molecule type" value="Genomic_DNA"/>
</dbReference>
<reference evidence="2 4" key="3">
    <citation type="submission" date="2016-11" db="EMBL/GenBank/DDBJ databases">
        <title>Whole genomes of Flavobacteriaceae.</title>
        <authorList>
            <person name="Stine C."/>
            <person name="Li C."/>
            <person name="Tadesse D."/>
        </authorList>
    </citation>
    <scope>NUCLEOTIDE SEQUENCE [LARGE SCALE GENOMIC DNA]</scope>
    <source>
        <strain evidence="2 4">ATCC BAA-2541</strain>
    </source>
</reference>
<reference evidence="3" key="1">
    <citation type="submission" date="2016-09" db="EMBL/GenBank/DDBJ databases">
        <authorList>
            <person name="Chen S."/>
            <person name="Walker E."/>
        </authorList>
    </citation>
    <scope>NUCLEOTIDE SEQUENCE [LARGE SCALE GENOMIC DNA]</scope>
    <source>
        <strain evidence="3">MSU</strain>
    </source>
</reference>
<evidence type="ECO:0000313" key="1">
    <source>
        <dbReference type="EMBL" id="OHT47325.1"/>
    </source>
</evidence>
<sequence>MLLTNRDIDSIFIKIFHFIQEHHKRFIFHCSGAFLIPENYIYQKHFTPLEQFQKKQDALLFKPKFNPPFFLQIYPTIRKSKDLKSKFVSRN</sequence>
<accession>A0A1S1JD01</accession>
<evidence type="ECO:0000313" key="4">
    <source>
        <dbReference type="Proteomes" id="UP000198319"/>
    </source>
</evidence>
<keyword evidence="4" id="KW-1185">Reference proteome</keyword>
<dbReference type="AlphaFoldDB" id="A0A1S1JD01"/>
<evidence type="ECO:0000313" key="2">
    <source>
        <dbReference type="EMBL" id="OXB19606.1"/>
    </source>
</evidence>
<dbReference type="EMBL" id="MIKE01000001">
    <property type="protein sequence ID" value="OHT47325.1"/>
    <property type="molecule type" value="Genomic_DNA"/>
</dbReference>
<dbReference type="STRING" id="1278819.BHE19_19940"/>
<comment type="caution">
    <text evidence="1">The sequence shown here is derived from an EMBL/GenBank/DDBJ whole genome shotgun (WGS) entry which is preliminary data.</text>
</comment>
<gene>
    <name evidence="2" type="ORF">B0A71_09105</name>
    <name evidence="1" type="ORF">BHE19_19940</name>
</gene>
<proteinExistence type="predicted"/>
<organism evidence="1 3">
    <name type="scientific">Flavobacterium tructae</name>
    <dbReference type="NCBI Taxonomy" id="1114873"/>
    <lineage>
        <taxon>Bacteria</taxon>
        <taxon>Pseudomonadati</taxon>
        <taxon>Bacteroidota</taxon>
        <taxon>Flavobacteriia</taxon>
        <taxon>Flavobacteriales</taxon>
        <taxon>Flavobacteriaceae</taxon>
        <taxon>Flavobacterium</taxon>
    </lineage>
</organism>
<dbReference type="Proteomes" id="UP000180252">
    <property type="component" value="Unassembled WGS sequence"/>
</dbReference>
<evidence type="ECO:0000313" key="3">
    <source>
        <dbReference type="Proteomes" id="UP000180252"/>
    </source>
</evidence>
<reference evidence="1" key="2">
    <citation type="submission" date="2016-09" db="EMBL/GenBank/DDBJ databases">
        <authorList>
            <person name="Capua I."/>
            <person name="De Benedictis P."/>
            <person name="Joannis T."/>
            <person name="Lombin L.H."/>
            <person name="Cattoli G."/>
        </authorList>
    </citation>
    <scope>NUCLEOTIDE SEQUENCE [LARGE SCALE GENOMIC DNA]</scope>
    <source>
        <strain evidence="1">MSU</strain>
    </source>
</reference>
<dbReference type="Proteomes" id="UP000198319">
    <property type="component" value="Unassembled WGS sequence"/>
</dbReference>